<feature type="transmembrane region" description="Helical" evidence="6">
    <location>
        <begin position="325"/>
        <end position="344"/>
    </location>
</feature>
<keyword evidence="5 6" id="KW-0472">Membrane</keyword>
<sequence length="366" mass="39941">MNELVAAVPWLGKRNPMAARWLLIILAIAAPFIAMQFGRSWVRILDFALLYMMLALGLNLVVGFAGLLDLGYIAFYAVGAYTFAFLASPHFGIHLPFWMVLPLGAAFAAVAGIMLGFPVLRLRGDYLAIVTLGFGEIIRIFMLNLNYPVNITNGPQGINMIDPIVLFGWDLSRNLQVTEEISIHSLYLYYYLFLACVIGSIIFIQRLQISRVGRAWAAMRDDELAAKAIGINTRNMKLLAFSLGATFGGVAGCLFGAFQGFVSPESFSLMESIAVLTMVVFGGMGNIAGAIVGAFVLALLPEILRDVAIPLQQTLFGKVILDPEVLRMLLLSLAMILMMLLRPAGLIPARARYAHPENLHRGGAAK</sequence>
<feature type="transmembrane region" description="Helical" evidence="6">
    <location>
        <begin position="126"/>
        <end position="145"/>
    </location>
</feature>
<accession>A0A323UPF6</accession>
<feature type="transmembrane region" description="Helical" evidence="6">
    <location>
        <begin position="73"/>
        <end position="91"/>
    </location>
</feature>
<gene>
    <name evidence="7" type="ORF">DNK49_21125</name>
</gene>
<comment type="subcellular location">
    <subcellularLocation>
        <location evidence="1">Cell membrane</location>
        <topology evidence="1">Multi-pass membrane protein</topology>
    </subcellularLocation>
</comment>
<evidence type="ECO:0000256" key="5">
    <source>
        <dbReference type="ARBA" id="ARBA00023136"/>
    </source>
</evidence>
<keyword evidence="7" id="KW-0067">ATP-binding</keyword>
<dbReference type="RefSeq" id="WP_110529558.1">
    <property type="nucleotide sequence ID" value="NZ_QKOE01000027.1"/>
</dbReference>
<dbReference type="PANTHER" id="PTHR30482:SF10">
    <property type="entry name" value="HIGH-AFFINITY BRANCHED-CHAIN AMINO ACID TRANSPORT PROTEIN BRAE"/>
    <property type="match status" value="1"/>
</dbReference>
<dbReference type="AlphaFoldDB" id="A0A323UPF6"/>
<name>A0A323UPF6_9RHOO</name>
<feature type="transmembrane region" description="Helical" evidence="6">
    <location>
        <begin position="238"/>
        <end position="261"/>
    </location>
</feature>
<evidence type="ECO:0000313" key="8">
    <source>
        <dbReference type="Proteomes" id="UP000248259"/>
    </source>
</evidence>
<organism evidence="7 8">
    <name type="scientific">Parazoarcus communis SWub3 = DSM 12120</name>
    <dbReference type="NCBI Taxonomy" id="1121029"/>
    <lineage>
        <taxon>Bacteria</taxon>
        <taxon>Pseudomonadati</taxon>
        <taxon>Pseudomonadota</taxon>
        <taxon>Betaproteobacteria</taxon>
        <taxon>Rhodocyclales</taxon>
        <taxon>Zoogloeaceae</taxon>
        <taxon>Parazoarcus</taxon>
    </lineage>
</organism>
<protein>
    <submittedName>
        <fullName evidence="7">ABC transporter ATP-binding protein</fullName>
    </submittedName>
</protein>
<keyword evidence="7" id="KW-0547">Nucleotide-binding</keyword>
<dbReference type="EMBL" id="QKOE01000027">
    <property type="protein sequence ID" value="PZA14555.1"/>
    <property type="molecule type" value="Genomic_DNA"/>
</dbReference>
<dbReference type="Proteomes" id="UP000248259">
    <property type="component" value="Unassembled WGS sequence"/>
</dbReference>
<comment type="caution">
    <text evidence="7">The sequence shown here is derived from an EMBL/GenBank/DDBJ whole genome shotgun (WGS) entry which is preliminary data.</text>
</comment>
<evidence type="ECO:0000256" key="4">
    <source>
        <dbReference type="ARBA" id="ARBA00022989"/>
    </source>
</evidence>
<dbReference type="CDD" id="cd06581">
    <property type="entry name" value="TM_PBP1_LivM_like"/>
    <property type="match status" value="1"/>
</dbReference>
<feature type="transmembrane region" description="Helical" evidence="6">
    <location>
        <begin position="21"/>
        <end position="42"/>
    </location>
</feature>
<dbReference type="Pfam" id="PF02653">
    <property type="entry name" value="BPD_transp_2"/>
    <property type="match status" value="1"/>
</dbReference>
<dbReference type="GO" id="GO:0005524">
    <property type="term" value="F:ATP binding"/>
    <property type="evidence" value="ECO:0007669"/>
    <property type="project" value="UniProtKB-KW"/>
</dbReference>
<dbReference type="InterPro" id="IPR001851">
    <property type="entry name" value="ABC_transp_permease"/>
</dbReference>
<evidence type="ECO:0000313" key="7">
    <source>
        <dbReference type="EMBL" id="PZA14555.1"/>
    </source>
</evidence>
<keyword evidence="2" id="KW-1003">Cell membrane</keyword>
<keyword evidence="3 6" id="KW-0812">Transmembrane</keyword>
<evidence type="ECO:0000256" key="6">
    <source>
        <dbReference type="SAM" id="Phobius"/>
    </source>
</evidence>
<proteinExistence type="predicted"/>
<keyword evidence="8" id="KW-1185">Reference proteome</keyword>
<feature type="transmembrane region" description="Helical" evidence="6">
    <location>
        <begin position="48"/>
        <end position="68"/>
    </location>
</feature>
<evidence type="ECO:0000256" key="3">
    <source>
        <dbReference type="ARBA" id="ARBA00022692"/>
    </source>
</evidence>
<evidence type="ECO:0000256" key="2">
    <source>
        <dbReference type="ARBA" id="ARBA00022475"/>
    </source>
</evidence>
<dbReference type="PANTHER" id="PTHR30482">
    <property type="entry name" value="HIGH-AFFINITY BRANCHED-CHAIN AMINO ACID TRANSPORT SYSTEM PERMEASE"/>
    <property type="match status" value="1"/>
</dbReference>
<keyword evidence="4 6" id="KW-1133">Transmembrane helix</keyword>
<dbReference type="GO" id="GO:0005886">
    <property type="term" value="C:plasma membrane"/>
    <property type="evidence" value="ECO:0007669"/>
    <property type="project" value="UniProtKB-SubCell"/>
</dbReference>
<reference evidence="7 8" key="1">
    <citation type="submission" date="2018-06" db="EMBL/GenBank/DDBJ databases">
        <title>Azoarcus communis strain SWub3 genome.</title>
        <authorList>
            <person name="Zorraquino Salvo V."/>
            <person name="Toubiana D."/>
            <person name="Blumwald E."/>
        </authorList>
    </citation>
    <scope>NUCLEOTIDE SEQUENCE [LARGE SCALE GENOMIC DNA]</scope>
    <source>
        <strain evidence="7 8">SWub3</strain>
    </source>
</reference>
<dbReference type="InterPro" id="IPR043428">
    <property type="entry name" value="LivM-like"/>
</dbReference>
<evidence type="ECO:0000256" key="1">
    <source>
        <dbReference type="ARBA" id="ARBA00004651"/>
    </source>
</evidence>
<feature type="transmembrane region" description="Helical" evidence="6">
    <location>
        <begin position="97"/>
        <end position="119"/>
    </location>
</feature>
<feature type="transmembrane region" description="Helical" evidence="6">
    <location>
        <begin position="187"/>
        <end position="204"/>
    </location>
</feature>
<dbReference type="GO" id="GO:0015658">
    <property type="term" value="F:branched-chain amino acid transmembrane transporter activity"/>
    <property type="evidence" value="ECO:0007669"/>
    <property type="project" value="InterPro"/>
</dbReference>
<feature type="transmembrane region" description="Helical" evidence="6">
    <location>
        <begin position="273"/>
        <end position="304"/>
    </location>
</feature>
<dbReference type="OrthoDB" id="9814461at2"/>